<dbReference type="PANTHER" id="PTHR24180">
    <property type="entry name" value="CYCLIN-DEPENDENT KINASE INHIBITOR 2C-RELATED"/>
    <property type="match status" value="1"/>
</dbReference>
<dbReference type="Pfam" id="PF12796">
    <property type="entry name" value="Ank_2"/>
    <property type="match status" value="3"/>
</dbReference>
<sequence>MAECWEHLKNVRSSIGSQGRDVDALHIHTVEVYLSLVIAAFRSGLLAGEADDKYRNPPWMAHSGLPPWLGFFEWYAWLKATGLHWEAQRIQQLLFSVVGFKDALGILIRRDQFKVVTDSISGQNFDEALVVSELIASNNICGYLLDTEDDRLISILARAYLKASHSLAEMLLARSNFDEIGETRPVQYVKQLDDCFEQMPQVTLALRKGDSAALHRFFFHAAKEGTEKIVEKLLAVKEVNRNHRDDGGQTALSHAAGRGHVKVVRLLLEDGSADVNSRDNNGWTPLFHAAAHNRTEVVNLLLAHPNVDPNIKDLKQRTPLSYVTENRCFEVFKLLLADPDVDPDSKDFEQRTPLSYAVEEKYYDMVGILLDTHEVDPNSKDLKGRTPLSYAAEVGSLGALQQLLYISDEVQVDSRDTNGWTPLFYAVAGDRPDPELFNREIMVEELLDFRAELDCRDRLGRTPLSYAAEKGRRSLVELLLKLGAQADVKDNEGRTPASYAQAAGYQDIYDVLSREGTLRD</sequence>
<evidence type="ECO:0000313" key="4">
    <source>
        <dbReference type="EMBL" id="SPQ20221.1"/>
    </source>
</evidence>
<feature type="repeat" description="ANK" evidence="3">
    <location>
        <begin position="247"/>
        <end position="272"/>
    </location>
</feature>
<keyword evidence="1" id="KW-0677">Repeat</keyword>
<dbReference type="Gene3D" id="1.25.40.20">
    <property type="entry name" value="Ankyrin repeat-containing domain"/>
    <property type="match status" value="2"/>
</dbReference>
<dbReference type="PRINTS" id="PR01415">
    <property type="entry name" value="ANKYRIN"/>
</dbReference>
<feature type="repeat" description="ANK" evidence="3">
    <location>
        <begin position="459"/>
        <end position="491"/>
    </location>
</feature>
<reference evidence="4 5" key="1">
    <citation type="submission" date="2018-04" db="EMBL/GenBank/DDBJ databases">
        <authorList>
            <person name="Huttner S."/>
            <person name="Dainat J."/>
        </authorList>
    </citation>
    <scope>NUCLEOTIDE SEQUENCE [LARGE SCALE GENOMIC DNA]</scope>
</reference>
<name>A0A3S4AL22_9PEZI</name>
<accession>A0A3S4AL22</accession>
<protein>
    <submittedName>
        <fullName evidence="4">20494ec3-15fd-4a47-8ca0-e1eb2e362af1</fullName>
    </submittedName>
</protein>
<evidence type="ECO:0000313" key="5">
    <source>
        <dbReference type="Proteomes" id="UP000289323"/>
    </source>
</evidence>
<dbReference type="PROSITE" id="PS50088">
    <property type="entry name" value="ANK_REPEAT"/>
    <property type="match status" value="2"/>
</dbReference>
<dbReference type="PROSITE" id="PS50297">
    <property type="entry name" value="ANK_REP_REGION"/>
    <property type="match status" value="2"/>
</dbReference>
<evidence type="ECO:0000256" key="3">
    <source>
        <dbReference type="PROSITE-ProRule" id="PRU00023"/>
    </source>
</evidence>
<dbReference type="InterPro" id="IPR036770">
    <property type="entry name" value="Ankyrin_rpt-contain_sf"/>
</dbReference>
<dbReference type="PANTHER" id="PTHR24180:SF45">
    <property type="entry name" value="POLY [ADP-RIBOSE] POLYMERASE TANKYRASE"/>
    <property type="match status" value="1"/>
</dbReference>
<evidence type="ECO:0000256" key="2">
    <source>
        <dbReference type="ARBA" id="ARBA00023043"/>
    </source>
</evidence>
<gene>
    <name evidence="4" type="ORF">TT172_LOCUS2640</name>
</gene>
<dbReference type="SMART" id="SM00248">
    <property type="entry name" value="ANK"/>
    <property type="match status" value="7"/>
</dbReference>
<dbReference type="InterPro" id="IPR051637">
    <property type="entry name" value="Ank_repeat_dom-contain_49"/>
</dbReference>
<dbReference type="Proteomes" id="UP000289323">
    <property type="component" value="Unassembled WGS sequence"/>
</dbReference>
<keyword evidence="2 3" id="KW-0040">ANK repeat</keyword>
<dbReference type="SUPFAM" id="SSF48403">
    <property type="entry name" value="Ankyrin repeat"/>
    <property type="match status" value="1"/>
</dbReference>
<proteinExistence type="predicted"/>
<dbReference type="AlphaFoldDB" id="A0A3S4AL22"/>
<dbReference type="EMBL" id="OUUZ01000003">
    <property type="protein sequence ID" value="SPQ20221.1"/>
    <property type="molecule type" value="Genomic_DNA"/>
</dbReference>
<organism evidence="4 5">
    <name type="scientific">Thermothielavioides terrestris</name>
    <dbReference type="NCBI Taxonomy" id="2587410"/>
    <lineage>
        <taxon>Eukaryota</taxon>
        <taxon>Fungi</taxon>
        <taxon>Dikarya</taxon>
        <taxon>Ascomycota</taxon>
        <taxon>Pezizomycotina</taxon>
        <taxon>Sordariomycetes</taxon>
        <taxon>Sordariomycetidae</taxon>
        <taxon>Sordariales</taxon>
        <taxon>Chaetomiaceae</taxon>
        <taxon>Thermothielavioides</taxon>
    </lineage>
</organism>
<evidence type="ECO:0000256" key="1">
    <source>
        <dbReference type="ARBA" id="ARBA00022737"/>
    </source>
</evidence>
<dbReference type="InterPro" id="IPR002110">
    <property type="entry name" value="Ankyrin_rpt"/>
</dbReference>